<evidence type="ECO:0000256" key="7">
    <source>
        <dbReference type="ARBA" id="ARBA00038781"/>
    </source>
</evidence>
<keyword evidence="5 12" id="KW-0067">ATP-binding</keyword>
<evidence type="ECO:0000256" key="4">
    <source>
        <dbReference type="ARBA" id="ARBA00022741"/>
    </source>
</evidence>
<evidence type="ECO:0000259" key="11">
    <source>
        <dbReference type="PROSITE" id="PS50893"/>
    </source>
</evidence>
<gene>
    <name evidence="12" type="ORF">HNP90_001438</name>
</gene>
<keyword evidence="2" id="KW-0813">Transport</keyword>
<dbReference type="PROSITE" id="PS00211">
    <property type="entry name" value="ABC_TRANSPORTER_1"/>
    <property type="match status" value="1"/>
</dbReference>
<dbReference type="GO" id="GO:1901238">
    <property type="term" value="F:ABC-type tungstate transporter activity"/>
    <property type="evidence" value="ECO:0007669"/>
    <property type="project" value="UniProtKB-EC"/>
</dbReference>
<proteinExistence type="inferred from homology"/>
<dbReference type="InterPro" id="IPR003439">
    <property type="entry name" value="ABC_transporter-like_ATP-bd"/>
</dbReference>
<comment type="caution">
    <text evidence="12">The sequence shown here is derived from an EMBL/GenBank/DDBJ whole genome shotgun (WGS) entry which is preliminary data.</text>
</comment>
<evidence type="ECO:0000256" key="5">
    <source>
        <dbReference type="ARBA" id="ARBA00022840"/>
    </source>
</evidence>
<evidence type="ECO:0000256" key="3">
    <source>
        <dbReference type="ARBA" id="ARBA00022505"/>
    </source>
</evidence>
<evidence type="ECO:0000256" key="10">
    <source>
        <dbReference type="ARBA" id="ARBA00047936"/>
    </source>
</evidence>
<dbReference type="SMART" id="SM00382">
    <property type="entry name" value="AAA"/>
    <property type="match status" value="1"/>
</dbReference>
<organism evidence="12 13">
    <name type="scientific">Methanococcus maripaludis</name>
    <name type="common">Methanococcus deltae</name>
    <dbReference type="NCBI Taxonomy" id="39152"/>
    <lineage>
        <taxon>Archaea</taxon>
        <taxon>Methanobacteriati</taxon>
        <taxon>Methanobacteriota</taxon>
        <taxon>Methanomada group</taxon>
        <taxon>Methanococci</taxon>
        <taxon>Methanococcales</taxon>
        <taxon>Methanococcaceae</taxon>
        <taxon>Methanococcus</taxon>
    </lineage>
</organism>
<dbReference type="FunFam" id="3.40.50.300:FF:000042">
    <property type="entry name" value="Maltose/maltodextrin ABC transporter, ATP-binding protein"/>
    <property type="match status" value="1"/>
</dbReference>
<keyword evidence="4" id="KW-0547">Nucleotide-binding</keyword>
<evidence type="ECO:0000256" key="2">
    <source>
        <dbReference type="ARBA" id="ARBA00022448"/>
    </source>
</evidence>
<dbReference type="Gene3D" id="3.40.50.300">
    <property type="entry name" value="P-loop containing nucleotide triphosphate hydrolases"/>
    <property type="match status" value="1"/>
</dbReference>
<dbReference type="Proteomes" id="UP000533207">
    <property type="component" value="Unassembled WGS sequence"/>
</dbReference>
<dbReference type="EC" id="7.3.2.6" evidence="8"/>
<dbReference type="Pfam" id="PF08402">
    <property type="entry name" value="TOBE_2"/>
    <property type="match status" value="1"/>
</dbReference>
<protein>
    <recommendedName>
        <fullName evidence="9">Molybdate/tungstate import ATP-binding protein WtpC</fullName>
        <ecNumber evidence="8">7.3.2.6</ecNumber>
    </recommendedName>
</protein>
<dbReference type="PANTHER" id="PTHR42781:SF4">
    <property type="entry name" value="SPERMIDINE_PUTRESCINE IMPORT ATP-BINDING PROTEIN POTA"/>
    <property type="match status" value="1"/>
</dbReference>
<comment type="catalytic activity">
    <reaction evidence="10">
        <text>tungstate(in) + ATP + H2O = tungstate(out) + ADP + phosphate + H(+)</text>
        <dbReference type="Rhea" id="RHEA:35027"/>
        <dbReference type="ChEBI" id="CHEBI:15377"/>
        <dbReference type="ChEBI" id="CHEBI:15378"/>
        <dbReference type="ChEBI" id="CHEBI:30616"/>
        <dbReference type="ChEBI" id="CHEBI:43474"/>
        <dbReference type="ChEBI" id="CHEBI:46502"/>
        <dbReference type="ChEBI" id="CHEBI:456216"/>
        <dbReference type="EC" id="7.3.2.6"/>
    </reaction>
</comment>
<dbReference type="AlphaFoldDB" id="A0A7J9PIQ7"/>
<evidence type="ECO:0000256" key="1">
    <source>
        <dbReference type="ARBA" id="ARBA00004202"/>
    </source>
</evidence>
<dbReference type="InterPro" id="IPR003593">
    <property type="entry name" value="AAA+_ATPase"/>
</dbReference>
<evidence type="ECO:0000256" key="9">
    <source>
        <dbReference type="ARBA" id="ARBA00041133"/>
    </source>
</evidence>
<dbReference type="InterPro" id="IPR013611">
    <property type="entry name" value="Transp-assoc_OB_typ2"/>
</dbReference>
<evidence type="ECO:0000313" key="13">
    <source>
        <dbReference type="Proteomes" id="UP000533207"/>
    </source>
</evidence>
<dbReference type="RefSeq" id="WP_011977487.1">
    <property type="nucleotide sequence ID" value="NZ_JACDUL010000003.1"/>
</dbReference>
<comment type="subunit">
    <text evidence="7">The complex is composed of two ATP-binding proteins (WtpC), two transmembrane proteins (WtpB) and a solute-binding protein (WtpA).</text>
</comment>
<reference evidence="12 13" key="1">
    <citation type="submission" date="2020-07" db="EMBL/GenBank/DDBJ databases">
        <title>Genomic Encyclopedia of Type Strains, Phase IV (KMG-V): Genome sequencing to study the core and pangenomes of soil and plant-associated prokaryotes.</title>
        <authorList>
            <person name="Whitman W."/>
        </authorList>
    </citation>
    <scope>NUCLEOTIDE SEQUENCE [LARGE SCALE GENOMIC DNA]</scope>
    <source>
        <strain evidence="12 13">C8</strain>
    </source>
</reference>
<evidence type="ECO:0000256" key="6">
    <source>
        <dbReference type="ARBA" id="ARBA00038307"/>
    </source>
</evidence>
<accession>A0A7J9PIQ7</accession>
<dbReference type="InterPro" id="IPR017871">
    <property type="entry name" value="ABC_transporter-like_CS"/>
</dbReference>
<evidence type="ECO:0000256" key="8">
    <source>
        <dbReference type="ARBA" id="ARBA00039025"/>
    </source>
</evidence>
<comment type="similarity">
    <text evidence="6">Belongs to the ABC transporter superfamily. Sulfate/tungstate importer (TC 3.A.1.6) family.</text>
</comment>
<dbReference type="GO" id="GO:0005524">
    <property type="term" value="F:ATP binding"/>
    <property type="evidence" value="ECO:0007669"/>
    <property type="project" value="UniProtKB-KW"/>
</dbReference>
<dbReference type="PROSITE" id="PS50893">
    <property type="entry name" value="ABC_TRANSPORTER_2"/>
    <property type="match status" value="1"/>
</dbReference>
<dbReference type="InterPro" id="IPR050093">
    <property type="entry name" value="ABC_SmlMolc_Importer"/>
</dbReference>
<dbReference type="Pfam" id="PF00005">
    <property type="entry name" value="ABC_tran"/>
    <property type="match status" value="1"/>
</dbReference>
<feature type="domain" description="ABC transporter" evidence="11">
    <location>
        <begin position="3"/>
        <end position="232"/>
    </location>
</feature>
<dbReference type="GO" id="GO:0016887">
    <property type="term" value="F:ATP hydrolysis activity"/>
    <property type="evidence" value="ECO:0007669"/>
    <property type="project" value="InterPro"/>
</dbReference>
<comment type="subcellular location">
    <subcellularLocation>
        <location evidence="1">Cell membrane</location>
        <topology evidence="1">Peripheral membrane protein</topology>
    </subcellularLocation>
</comment>
<evidence type="ECO:0000313" key="12">
    <source>
        <dbReference type="EMBL" id="MBA2862557.1"/>
    </source>
</evidence>
<dbReference type="InterPro" id="IPR027417">
    <property type="entry name" value="P-loop_NTPase"/>
</dbReference>
<dbReference type="InterPro" id="IPR008995">
    <property type="entry name" value="Mo/tungstate-bd_C_term_dom"/>
</dbReference>
<dbReference type="PANTHER" id="PTHR42781">
    <property type="entry name" value="SPERMIDINE/PUTRESCINE IMPORT ATP-BINDING PROTEIN POTA"/>
    <property type="match status" value="1"/>
</dbReference>
<sequence length="323" mass="36376">MVLKLENVSKNFEKNTVLKDINFECAEELVSLVGSSGCGKTTCLRVIAGFEKPDQGRLFLNGEDITNIPPNKRNIGMVFQNYALFPHLTVFENIAYGLKLKNLGKCEISEKVKNSIDIINLGGYEKYSIEELSGGMQQRVAIARAMVIEPKAMLLDEPLSNLDAKLRIKMRKELKELQRNLGIPTIYVTHDQEEALALSDKVAVMNKGEIEQFGEPYSVYSSPKTEFVAKFIGVVNELPLSVIEELNIENHADKKYFVRPESLDLGNGKFQGKILDREFLGSITRYVIKHSDFLFTVQTNTPTDFKIGDEISFDIDKNSIILI</sequence>
<dbReference type="EMBL" id="JACDUL010000003">
    <property type="protein sequence ID" value="MBA2862557.1"/>
    <property type="molecule type" value="Genomic_DNA"/>
</dbReference>
<dbReference type="GO" id="GO:0043190">
    <property type="term" value="C:ATP-binding cassette (ABC) transporter complex"/>
    <property type="evidence" value="ECO:0007669"/>
    <property type="project" value="InterPro"/>
</dbReference>
<dbReference type="SUPFAM" id="SSF52540">
    <property type="entry name" value="P-loop containing nucleoside triphosphate hydrolases"/>
    <property type="match status" value="1"/>
</dbReference>
<keyword evidence="3" id="KW-0500">Molybdenum</keyword>
<name>A0A7J9PIQ7_METMI</name>
<dbReference type="SUPFAM" id="SSF50331">
    <property type="entry name" value="MOP-like"/>
    <property type="match status" value="1"/>
</dbReference>